<dbReference type="Pfam" id="PF00501">
    <property type="entry name" value="AMP-binding"/>
    <property type="match status" value="1"/>
</dbReference>
<dbReference type="OrthoDB" id="9765680at2"/>
<dbReference type="PANTHER" id="PTHR43767">
    <property type="entry name" value="LONG-CHAIN-FATTY-ACID--COA LIGASE"/>
    <property type="match status" value="1"/>
</dbReference>
<evidence type="ECO:0000259" key="2">
    <source>
        <dbReference type="Pfam" id="PF13193"/>
    </source>
</evidence>
<accession>A8ZXQ2</accession>
<dbReference type="RefSeq" id="WP_012174628.1">
    <property type="nucleotide sequence ID" value="NC_009943.1"/>
</dbReference>
<feature type="domain" description="AMP-dependent synthetase/ligase" evidence="1">
    <location>
        <begin position="36"/>
        <end position="422"/>
    </location>
</feature>
<gene>
    <name evidence="3" type="ordered locus">Dole_1204</name>
</gene>
<evidence type="ECO:0000313" key="3">
    <source>
        <dbReference type="EMBL" id="ABW67010.1"/>
    </source>
</evidence>
<dbReference type="KEGG" id="dol:Dole_1204"/>
<name>A8ZXQ2_DESOH</name>
<dbReference type="Gene3D" id="3.30.300.30">
    <property type="match status" value="1"/>
</dbReference>
<reference evidence="3 4" key="1">
    <citation type="submission" date="2007-10" db="EMBL/GenBank/DDBJ databases">
        <title>Complete sequence of Desulfococcus oleovorans Hxd3.</title>
        <authorList>
            <consortium name="US DOE Joint Genome Institute"/>
            <person name="Copeland A."/>
            <person name="Lucas S."/>
            <person name="Lapidus A."/>
            <person name="Barry K."/>
            <person name="Glavina del Rio T."/>
            <person name="Dalin E."/>
            <person name="Tice H."/>
            <person name="Pitluck S."/>
            <person name="Kiss H."/>
            <person name="Brettin T."/>
            <person name="Bruce D."/>
            <person name="Detter J.C."/>
            <person name="Han C."/>
            <person name="Schmutz J."/>
            <person name="Larimer F."/>
            <person name="Land M."/>
            <person name="Hauser L."/>
            <person name="Kyrpides N."/>
            <person name="Kim E."/>
            <person name="Wawrik B."/>
            <person name="Richardson P."/>
        </authorList>
    </citation>
    <scope>NUCLEOTIDE SEQUENCE [LARGE SCALE GENOMIC DNA]</scope>
    <source>
        <strain evidence="4">DSM 6200 / JCM 39069 / Hxd3</strain>
    </source>
</reference>
<dbReference type="HOGENOM" id="CLU_000022_59_10_7"/>
<dbReference type="InterPro" id="IPR045851">
    <property type="entry name" value="AMP-bd_C_sf"/>
</dbReference>
<feature type="domain" description="AMP-binding enzyme C-terminal" evidence="2">
    <location>
        <begin position="474"/>
        <end position="556"/>
    </location>
</feature>
<dbReference type="AlphaFoldDB" id="A8ZXQ2"/>
<dbReference type="Gene3D" id="3.40.50.12780">
    <property type="entry name" value="N-terminal domain of ligase-like"/>
    <property type="match status" value="1"/>
</dbReference>
<keyword evidence="3" id="KW-0436">Ligase</keyword>
<organism evidence="3 4">
    <name type="scientific">Desulfosudis oleivorans (strain DSM 6200 / JCM 39069 / Hxd3)</name>
    <name type="common">Desulfococcus oleovorans</name>
    <dbReference type="NCBI Taxonomy" id="96561"/>
    <lineage>
        <taxon>Bacteria</taxon>
        <taxon>Pseudomonadati</taxon>
        <taxon>Thermodesulfobacteriota</taxon>
        <taxon>Desulfobacteria</taxon>
        <taxon>Desulfobacterales</taxon>
        <taxon>Desulfosudaceae</taxon>
        <taxon>Desulfosudis</taxon>
    </lineage>
</organism>
<dbReference type="InterPro" id="IPR050237">
    <property type="entry name" value="ATP-dep_AMP-bd_enzyme"/>
</dbReference>
<dbReference type="InterPro" id="IPR042099">
    <property type="entry name" value="ANL_N_sf"/>
</dbReference>
<sequence>MENERFWTKSYDPGVGDLSPDQWETSYVDAVRPTFSKFGDKTAYAFMGTHVSFADLDCYANRFARMLLDNGFKKGDVVGINLPNIPEYGIAWLGTLRAGCVVSGVSPLLSAPEMKHQLTDAKARALVTLDAVFAATLVKIADQLPDLKLVVVASVGGFLSPVKRFLGKRLGKIPQGRVTPLADKSVVQIEKVIKGSAYSGDDPGVAVTPDDIAYIQYTGGTTGLPKGAQLSHRNVVADLLIVQHWLHWEKGRGLALSGFPFFHIAGLFFNKNCIYLGWTQVLIPNPRDTDHICKEIKKYRPTVLVNVPSLFQMLIANPAFKTLDHSGLEGCISAASPFPEESQRQLESIVGEGKLLEVYGMTETAPLTTMNPMQGKKKLGHIGLPLPNTDLCLKNTETGEKVAVGQPGEICVKGPQVMVGYFNQPEETAKAFDVEGYFHTGDVAIQDEEGFLRIVDRTKDMIIVGGFKVFSRRVEDILSEHPAIDMIATIGRANPERPGSELVEAYVKPVAGHPLAGDRAALEKEILAFAKEKLSPYEIPKRVHVLDELPLTPVGKVDKKVLRKKDGK</sequence>
<dbReference type="PROSITE" id="PS00455">
    <property type="entry name" value="AMP_BINDING"/>
    <property type="match status" value="1"/>
</dbReference>
<dbReference type="InterPro" id="IPR000873">
    <property type="entry name" value="AMP-dep_synth/lig_dom"/>
</dbReference>
<dbReference type="GO" id="GO:0016878">
    <property type="term" value="F:acid-thiol ligase activity"/>
    <property type="evidence" value="ECO:0007669"/>
    <property type="project" value="UniProtKB-ARBA"/>
</dbReference>
<dbReference type="STRING" id="96561.Dole_1204"/>
<evidence type="ECO:0000313" key="4">
    <source>
        <dbReference type="Proteomes" id="UP000008561"/>
    </source>
</evidence>
<dbReference type="eggNOG" id="COG0318">
    <property type="taxonomic scope" value="Bacteria"/>
</dbReference>
<proteinExistence type="predicted"/>
<dbReference type="SUPFAM" id="SSF56801">
    <property type="entry name" value="Acetyl-CoA synthetase-like"/>
    <property type="match status" value="1"/>
</dbReference>
<dbReference type="Proteomes" id="UP000008561">
    <property type="component" value="Chromosome"/>
</dbReference>
<dbReference type="EMBL" id="CP000859">
    <property type="protein sequence ID" value="ABW67010.1"/>
    <property type="molecule type" value="Genomic_DNA"/>
</dbReference>
<dbReference type="Pfam" id="PF13193">
    <property type="entry name" value="AMP-binding_C"/>
    <property type="match status" value="1"/>
</dbReference>
<protein>
    <submittedName>
        <fullName evidence="3">AMP-dependent synthetase and ligase</fullName>
    </submittedName>
</protein>
<dbReference type="PANTHER" id="PTHR43767:SF1">
    <property type="entry name" value="NONRIBOSOMAL PEPTIDE SYNTHASE PES1 (EUROFUNG)-RELATED"/>
    <property type="match status" value="1"/>
</dbReference>
<evidence type="ECO:0000259" key="1">
    <source>
        <dbReference type="Pfam" id="PF00501"/>
    </source>
</evidence>
<dbReference type="InterPro" id="IPR025110">
    <property type="entry name" value="AMP-bd_C"/>
</dbReference>
<dbReference type="InterPro" id="IPR020845">
    <property type="entry name" value="AMP-binding_CS"/>
</dbReference>
<keyword evidence="4" id="KW-1185">Reference proteome</keyword>